<evidence type="ECO:0000256" key="1">
    <source>
        <dbReference type="SAM" id="Phobius"/>
    </source>
</evidence>
<evidence type="ECO:0000313" key="3">
    <source>
        <dbReference type="Proteomes" id="UP000308330"/>
    </source>
</evidence>
<dbReference type="InterPro" id="IPR025018">
    <property type="entry name" value="DUF3953"/>
</dbReference>
<accession>A0ABY2T0J2</accession>
<proteinExistence type="predicted"/>
<keyword evidence="3" id="KW-1185">Reference proteome</keyword>
<dbReference type="Proteomes" id="UP000308330">
    <property type="component" value="Unassembled WGS sequence"/>
</dbReference>
<keyword evidence="1" id="KW-1133">Transmembrane helix</keyword>
<feature type="transmembrane region" description="Helical" evidence="1">
    <location>
        <begin position="5"/>
        <end position="22"/>
    </location>
</feature>
<keyword evidence="1" id="KW-0812">Transmembrane</keyword>
<feature type="transmembrane region" description="Helical" evidence="1">
    <location>
        <begin position="28"/>
        <end position="45"/>
    </location>
</feature>
<dbReference type="Pfam" id="PF13129">
    <property type="entry name" value="DUF3953"/>
    <property type="match status" value="1"/>
</dbReference>
<evidence type="ECO:0000313" key="2">
    <source>
        <dbReference type="EMBL" id="TKI49088.1"/>
    </source>
</evidence>
<keyword evidence="1" id="KW-0472">Membrane</keyword>
<name>A0ABY2T0J2_9BACI</name>
<gene>
    <name evidence="2" type="ORF">FC748_06110</name>
</gene>
<protein>
    <submittedName>
        <fullName evidence="2">DUF3953 domain-containing protein</fullName>
    </submittedName>
</protein>
<comment type="caution">
    <text evidence="2">The sequence shown here is derived from an EMBL/GenBank/DDBJ whole genome shotgun (WGS) entry which is preliminary data.</text>
</comment>
<sequence length="77" mass="9036">MVKILRILFSIVGICLALYGFITKDYKFQAYMILFLGLMMLIMGIQEFQHQKKFTGWLLIIICLFSFFVAIQSFTLL</sequence>
<reference evidence="2 3" key="1">
    <citation type="submission" date="2019-04" db="EMBL/GenBank/DDBJ databases">
        <title>Lysinibacillus genome sequencing.</title>
        <authorList>
            <person name="Dunlap C."/>
        </authorList>
    </citation>
    <scope>NUCLEOTIDE SEQUENCE [LARGE SCALE GENOMIC DNA]</scope>
    <source>
        <strain evidence="2 3">KCTC 33042</strain>
    </source>
</reference>
<dbReference type="EMBL" id="SZPT01000002">
    <property type="protein sequence ID" value="TKI49088.1"/>
    <property type="molecule type" value="Genomic_DNA"/>
</dbReference>
<organism evidence="2 3">
    <name type="scientific">Lysinibacillus tabacifolii</name>
    <dbReference type="NCBI Taxonomy" id="1173107"/>
    <lineage>
        <taxon>Bacteria</taxon>
        <taxon>Bacillati</taxon>
        <taxon>Bacillota</taxon>
        <taxon>Bacilli</taxon>
        <taxon>Bacillales</taxon>
        <taxon>Bacillaceae</taxon>
        <taxon>Lysinibacillus</taxon>
    </lineage>
</organism>
<feature type="transmembrane region" description="Helical" evidence="1">
    <location>
        <begin position="57"/>
        <end position="76"/>
    </location>
</feature>